<reference evidence="2" key="1">
    <citation type="submission" date="2022-04" db="EMBL/GenBank/DDBJ databases">
        <title>Complete genome sequences of Ezakiella coagulans and Fenollaria massiliensis.</title>
        <authorList>
            <person name="France M.T."/>
            <person name="Clifford J."/>
            <person name="Narina S."/>
            <person name="Rutt L."/>
            <person name="Ravel J."/>
        </authorList>
    </citation>
    <scope>NUCLEOTIDE SEQUENCE</scope>
    <source>
        <strain evidence="2">C0061C2</strain>
    </source>
</reference>
<organism evidence="2 3">
    <name type="scientific">Fenollaria massiliensis</name>
    <dbReference type="NCBI Taxonomy" id="938288"/>
    <lineage>
        <taxon>Bacteria</taxon>
        <taxon>Bacillati</taxon>
        <taxon>Bacillota</taxon>
        <taxon>Clostridia</taxon>
        <taxon>Eubacteriales</taxon>
        <taxon>Fenollaria</taxon>
    </lineage>
</organism>
<accession>A0A9E7IWU4</accession>
<dbReference type="NCBIfam" id="TIGR03915">
    <property type="entry name" value="SAM_7_link_chp"/>
    <property type="match status" value="1"/>
</dbReference>
<proteinExistence type="predicted"/>
<feature type="domain" description="DUF4130" evidence="1">
    <location>
        <begin position="83"/>
        <end position="241"/>
    </location>
</feature>
<protein>
    <submittedName>
        <fullName evidence="2">TIGR03915 family putative DNA repair protein</fullName>
    </submittedName>
</protein>
<dbReference type="InterPro" id="IPR023875">
    <property type="entry name" value="DNA_repair_put"/>
</dbReference>
<name>A0A9E7IWU4_9FIRM</name>
<evidence type="ECO:0000313" key="2">
    <source>
        <dbReference type="EMBL" id="UQK59110.1"/>
    </source>
</evidence>
<dbReference type="Proteomes" id="UP000831151">
    <property type="component" value="Chromosome"/>
</dbReference>
<sequence length="242" mass="28805">MNSYRYFDYDRSFDGLMTVIFDLYEDIERAKFMPEAQSNLFDTKIFISADMVKATRVIKALEEKFPKRFMRELIAVFLSCDTNKEDILIRAIKGVFERGYGYIFSSEKAASEFRRIRRNVLSENHSYKGLLRFKEVEGGVMLAEFAPKNDILTLIVPHFVKRFPTINFVIADVKRETAAMHMDGKVEFLELKELDYTISEREQFFEEAWKDFYKTIAINERKSEKLMISNMPKRYWRYLVEK</sequence>
<dbReference type="EMBL" id="CP096649">
    <property type="protein sequence ID" value="UQK59110.1"/>
    <property type="molecule type" value="Genomic_DNA"/>
</dbReference>
<keyword evidence="3" id="KW-1185">Reference proteome</keyword>
<dbReference type="RefSeq" id="WP_249242625.1">
    <property type="nucleotide sequence ID" value="NZ_CP096649.1"/>
</dbReference>
<evidence type="ECO:0000259" key="1">
    <source>
        <dbReference type="Pfam" id="PF13566"/>
    </source>
</evidence>
<dbReference type="AlphaFoldDB" id="A0A9E7IWU4"/>
<evidence type="ECO:0000313" key="3">
    <source>
        <dbReference type="Proteomes" id="UP000831151"/>
    </source>
</evidence>
<gene>
    <name evidence="2" type="ORF">M1R53_00120</name>
</gene>
<dbReference type="Pfam" id="PF13566">
    <property type="entry name" value="DUF4130"/>
    <property type="match status" value="1"/>
</dbReference>
<dbReference type="InterPro" id="IPR025404">
    <property type="entry name" value="DUF4130"/>
</dbReference>
<dbReference type="KEGG" id="fms:M1R53_00120"/>